<dbReference type="GeneID" id="24607129"/>
<dbReference type="RefSeq" id="YP_009150961.1">
    <property type="nucleotide sequence ID" value="NC_027366.1"/>
</dbReference>
<dbReference type="OrthoDB" id="21466at10239"/>
<protein>
    <submittedName>
        <fullName evidence="1">Uncharacterized protein</fullName>
    </submittedName>
</protein>
<dbReference type="KEGG" id="vg:24606901"/>
<evidence type="ECO:0000313" key="2">
    <source>
        <dbReference type="EMBL" id="AIW03381.1"/>
    </source>
</evidence>
<dbReference type="GeneID" id="24606901"/>
<sequence length="87" mass="9606">MKNLSAYSNFKTTTDVLQAAQGLLRAAKLVSCRDEHATWWDVKVLVLRTATEALESGAFTGEAREELLQALYIIDKAEIHAGAYSAY</sequence>
<dbReference type="Proteomes" id="UP000030206">
    <property type="component" value="Segment"/>
</dbReference>
<gene>
    <name evidence="1" type="ORF">CPT_Mater2</name>
    <name evidence="2" type="ORF">CPT_Mater224</name>
</gene>
<keyword evidence="3" id="KW-1185">Reference proteome</keyword>
<reference evidence="1 3" key="1">
    <citation type="submission" date="2014-07" db="EMBL/GenBank/DDBJ databases">
        <title>Complete Genome of Bacillus megaterium Myophage Mater.</title>
        <authorList>
            <person name="Lancaster J.C."/>
            <person name="Hodde M.K."/>
            <person name="Hernandez A.C."/>
            <person name="Everett G.F.K."/>
        </authorList>
    </citation>
    <scope>NUCLEOTIDE SEQUENCE [LARGE SCALE GENOMIC DNA]</scope>
</reference>
<accession>A0A0A0RNE3</accession>
<evidence type="ECO:0000313" key="3">
    <source>
        <dbReference type="Proteomes" id="UP000030206"/>
    </source>
</evidence>
<dbReference type="RefSeq" id="YP_009151183.1">
    <property type="nucleotide sequence ID" value="NC_027366.1"/>
</dbReference>
<dbReference type="KEGG" id="vg:24607129"/>
<evidence type="ECO:0000313" key="1">
    <source>
        <dbReference type="EMBL" id="AIW03159.1"/>
    </source>
</evidence>
<dbReference type="EMBL" id="KM236245">
    <property type="protein sequence ID" value="AIW03159.1"/>
    <property type="molecule type" value="Genomic_DNA"/>
</dbReference>
<name>A0A0A0RNE3_9CAUD</name>
<proteinExistence type="predicted"/>
<dbReference type="EMBL" id="KM236245">
    <property type="protein sequence ID" value="AIW03381.1"/>
    <property type="molecule type" value="Genomic_DNA"/>
</dbReference>
<organism evidence="1 3">
    <name type="scientific">Bacillus phage Mater</name>
    <dbReference type="NCBI Taxonomy" id="1540090"/>
    <lineage>
        <taxon>Viruses</taxon>
        <taxon>Duplodnaviria</taxon>
        <taxon>Heunggongvirae</taxon>
        <taxon>Uroviricota</taxon>
        <taxon>Caudoviricetes</taxon>
        <taxon>Herelleviridae</taxon>
        <taxon>Bastillevirinae</taxon>
        <taxon>Matervirus</taxon>
        <taxon>Matervirus mater</taxon>
    </lineage>
</organism>